<reference evidence="3" key="1">
    <citation type="journal article" date="2017" name="Genome Biol.">
        <title>Comparative genomics reveals high biological diversity and specific adaptations in the industrially and medically important fungal genus Aspergillus.</title>
        <authorList>
            <person name="de Vries R.P."/>
            <person name="Riley R."/>
            <person name="Wiebenga A."/>
            <person name="Aguilar-Osorio G."/>
            <person name="Amillis S."/>
            <person name="Uchima C.A."/>
            <person name="Anderluh G."/>
            <person name="Asadollahi M."/>
            <person name="Askin M."/>
            <person name="Barry K."/>
            <person name="Battaglia E."/>
            <person name="Bayram O."/>
            <person name="Benocci T."/>
            <person name="Braus-Stromeyer S.A."/>
            <person name="Caldana C."/>
            <person name="Canovas D."/>
            <person name="Cerqueira G.C."/>
            <person name="Chen F."/>
            <person name="Chen W."/>
            <person name="Choi C."/>
            <person name="Clum A."/>
            <person name="Dos Santos R.A."/>
            <person name="Damasio A.R."/>
            <person name="Diallinas G."/>
            <person name="Emri T."/>
            <person name="Fekete E."/>
            <person name="Flipphi M."/>
            <person name="Freyberg S."/>
            <person name="Gallo A."/>
            <person name="Gournas C."/>
            <person name="Habgood R."/>
            <person name="Hainaut M."/>
            <person name="Harispe M.L."/>
            <person name="Henrissat B."/>
            <person name="Hilden K.S."/>
            <person name="Hope R."/>
            <person name="Hossain A."/>
            <person name="Karabika E."/>
            <person name="Karaffa L."/>
            <person name="Karanyi Z."/>
            <person name="Krasevec N."/>
            <person name="Kuo A."/>
            <person name="Kusch H."/>
            <person name="LaButti K."/>
            <person name="Lagendijk E.L."/>
            <person name="Lapidus A."/>
            <person name="Levasseur A."/>
            <person name="Lindquist E."/>
            <person name="Lipzen A."/>
            <person name="Logrieco A.F."/>
            <person name="MacCabe A."/>
            <person name="Maekelae M.R."/>
            <person name="Malavazi I."/>
            <person name="Melin P."/>
            <person name="Meyer V."/>
            <person name="Mielnichuk N."/>
            <person name="Miskei M."/>
            <person name="Molnar A.P."/>
            <person name="Mule G."/>
            <person name="Ngan C.Y."/>
            <person name="Orejas M."/>
            <person name="Orosz E."/>
            <person name="Ouedraogo J.P."/>
            <person name="Overkamp K.M."/>
            <person name="Park H.-S."/>
            <person name="Perrone G."/>
            <person name="Piumi F."/>
            <person name="Punt P.J."/>
            <person name="Ram A.F."/>
            <person name="Ramon A."/>
            <person name="Rauscher S."/>
            <person name="Record E."/>
            <person name="Riano-Pachon D.M."/>
            <person name="Robert V."/>
            <person name="Roehrig J."/>
            <person name="Ruller R."/>
            <person name="Salamov A."/>
            <person name="Salih N.S."/>
            <person name="Samson R.A."/>
            <person name="Sandor E."/>
            <person name="Sanguinetti M."/>
            <person name="Schuetze T."/>
            <person name="Sepcic K."/>
            <person name="Shelest E."/>
            <person name="Sherlock G."/>
            <person name="Sophianopoulou V."/>
            <person name="Squina F.M."/>
            <person name="Sun H."/>
            <person name="Susca A."/>
            <person name="Todd R.B."/>
            <person name="Tsang A."/>
            <person name="Unkles S.E."/>
            <person name="van de Wiele N."/>
            <person name="van Rossen-Uffink D."/>
            <person name="Oliveira J.V."/>
            <person name="Vesth T.C."/>
            <person name="Visser J."/>
            <person name="Yu J.-H."/>
            <person name="Zhou M."/>
            <person name="Andersen M.R."/>
            <person name="Archer D.B."/>
            <person name="Baker S.E."/>
            <person name="Benoit I."/>
            <person name="Brakhage A.A."/>
            <person name="Braus G.H."/>
            <person name="Fischer R."/>
            <person name="Frisvad J.C."/>
            <person name="Goldman G.H."/>
            <person name="Houbraken J."/>
            <person name="Oakley B."/>
            <person name="Pocsi I."/>
            <person name="Scazzocchio C."/>
            <person name="Seiboth B."/>
            <person name="vanKuyk P.A."/>
            <person name="Wortman J."/>
            <person name="Dyer P.S."/>
            <person name="Grigoriev I.V."/>
        </authorList>
    </citation>
    <scope>NUCLEOTIDE SEQUENCE [LARGE SCALE GENOMIC DNA]</scope>
    <source>
        <strain evidence="3">CBS 101740 / IMI 381727 / IBT 21946</strain>
    </source>
</reference>
<dbReference type="RefSeq" id="XP_067476793.1">
    <property type="nucleotide sequence ID" value="XM_067622469.1"/>
</dbReference>
<evidence type="ECO:0008006" key="4">
    <source>
        <dbReference type="Google" id="ProtNLM"/>
    </source>
</evidence>
<organism evidence="2 3">
    <name type="scientific">Aspergillus brasiliensis (strain CBS 101740 / IMI 381727 / IBT 21946)</name>
    <dbReference type="NCBI Taxonomy" id="767769"/>
    <lineage>
        <taxon>Eukaryota</taxon>
        <taxon>Fungi</taxon>
        <taxon>Dikarya</taxon>
        <taxon>Ascomycota</taxon>
        <taxon>Pezizomycotina</taxon>
        <taxon>Eurotiomycetes</taxon>
        <taxon>Eurotiomycetidae</taxon>
        <taxon>Eurotiales</taxon>
        <taxon>Aspergillaceae</taxon>
        <taxon>Aspergillus</taxon>
        <taxon>Aspergillus subgen. Circumdati</taxon>
    </lineage>
</organism>
<proteinExistence type="predicted"/>
<sequence>MRLACSVITSPGGWRLSWYSFLSRLIRLLLILWSSFFPPEPAPYPHISLAVATTPIDCVFAARGLVHEPSQDLVVCQRCCYALSPGRTQTASYLLRRHHVLLLVRKSLTTPLRQQQGRFHEPMCVHPVRMVLWPVRSCSSMTGTHAAGAATA</sequence>
<dbReference type="EMBL" id="KV878688">
    <property type="protein sequence ID" value="OJJ69544.1"/>
    <property type="molecule type" value="Genomic_DNA"/>
</dbReference>
<evidence type="ECO:0000313" key="2">
    <source>
        <dbReference type="EMBL" id="OJJ69544.1"/>
    </source>
</evidence>
<evidence type="ECO:0000256" key="1">
    <source>
        <dbReference type="SAM" id="SignalP"/>
    </source>
</evidence>
<accession>A0A1L9UCZ4</accession>
<name>A0A1L9UCZ4_ASPBC</name>
<feature type="chain" id="PRO_5013041503" description="Secreted protein" evidence="1">
    <location>
        <begin position="37"/>
        <end position="152"/>
    </location>
</feature>
<protein>
    <recommendedName>
        <fullName evidence="4">Secreted protein</fullName>
    </recommendedName>
</protein>
<dbReference type="AlphaFoldDB" id="A0A1L9UCZ4"/>
<keyword evidence="1" id="KW-0732">Signal</keyword>
<dbReference type="VEuPathDB" id="FungiDB:ASPBRDRAFT_281205"/>
<evidence type="ECO:0000313" key="3">
    <source>
        <dbReference type="Proteomes" id="UP000184499"/>
    </source>
</evidence>
<gene>
    <name evidence="2" type="ORF">ASPBRDRAFT_281205</name>
</gene>
<dbReference type="Proteomes" id="UP000184499">
    <property type="component" value="Unassembled WGS sequence"/>
</dbReference>
<feature type="signal peptide" evidence="1">
    <location>
        <begin position="1"/>
        <end position="36"/>
    </location>
</feature>
<keyword evidence="3" id="KW-1185">Reference proteome</keyword>
<dbReference type="GeneID" id="93574957"/>